<dbReference type="eggNOG" id="COG0672">
    <property type="taxonomic scope" value="Bacteria"/>
</dbReference>
<feature type="transmembrane region" description="Helical" evidence="6">
    <location>
        <begin position="506"/>
        <end position="526"/>
    </location>
</feature>
<protein>
    <submittedName>
        <fullName evidence="7">Iron permease FTR1</fullName>
    </submittedName>
</protein>
<evidence type="ECO:0000256" key="2">
    <source>
        <dbReference type="ARBA" id="ARBA00008333"/>
    </source>
</evidence>
<keyword evidence="5 6" id="KW-0472">Membrane</keyword>
<comment type="similarity">
    <text evidence="2">Belongs to the oxidase-dependent Fe transporter (OFeT) (TC 9.A.10.1) family.</text>
</comment>
<feature type="transmembrane region" description="Helical" evidence="6">
    <location>
        <begin position="533"/>
        <end position="551"/>
    </location>
</feature>
<feature type="transmembrane region" description="Helical" evidence="6">
    <location>
        <begin position="429"/>
        <end position="448"/>
    </location>
</feature>
<evidence type="ECO:0000256" key="1">
    <source>
        <dbReference type="ARBA" id="ARBA00004141"/>
    </source>
</evidence>
<dbReference type="AlphaFoldDB" id="E0I9Y3"/>
<dbReference type="OrthoDB" id="8215804at2"/>
<dbReference type="Pfam" id="PF03239">
    <property type="entry name" value="FTR1"/>
    <property type="match status" value="1"/>
</dbReference>
<dbReference type="Proteomes" id="UP000005387">
    <property type="component" value="Unassembled WGS sequence"/>
</dbReference>
<feature type="transmembrane region" description="Helical" evidence="6">
    <location>
        <begin position="364"/>
        <end position="383"/>
    </location>
</feature>
<evidence type="ECO:0000256" key="6">
    <source>
        <dbReference type="SAM" id="Phobius"/>
    </source>
</evidence>
<name>E0I9Y3_9BACL</name>
<feature type="transmembrane region" description="Helical" evidence="6">
    <location>
        <begin position="468"/>
        <end position="486"/>
    </location>
</feature>
<evidence type="ECO:0000313" key="8">
    <source>
        <dbReference type="Proteomes" id="UP000005387"/>
    </source>
</evidence>
<keyword evidence="3 6" id="KW-0812">Transmembrane</keyword>
<dbReference type="GO" id="GO:0015093">
    <property type="term" value="F:ferrous iron transmembrane transporter activity"/>
    <property type="evidence" value="ECO:0007669"/>
    <property type="project" value="TreeGrafter"/>
</dbReference>
<feature type="transmembrane region" description="Helical" evidence="6">
    <location>
        <begin position="395"/>
        <end position="417"/>
    </location>
</feature>
<dbReference type="RefSeq" id="WP_006038464.1">
    <property type="nucleotide sequence ID" value="NZ_AEDD01000006.1"/>
</dbReference>
<feature type="transmembrane region" description="Helical" evidence="6">
    <location>
        <begin position="590"/>
        <end position="606"/>
    </location>
</feature>
<evidence type="ECO:0000256" key="4">
    <source>
        <dbReference type="ARBA" id="ARBA00022989"/>
    </source>
</evidence>
<sequence>MRSWGNRARSAREQGRTGWRQRCGWLAIVVAFIVVAACNGAVVPTAKAAASADLSQEGVKLLDTILPLVGGALVDIGRDDHDAAVKAITDAKAQWDAVGAEPAEDIAQRVNETFEAASKAIEQSKTDPAAAKQALADLAGAVNAYKKAATKSDILSGPKAASMLVPQLTDLLGHIQGADWSAANADYRIMEGTWRKVEQAVREDNTSVYGSIETSISMIRIAMRAEPPRAEQAAADTQTLIAYLNDYAAHKLADAAPADSDLKVADLIAILDQAASLAEAGKAAEAEAQLQTFIRTWPSVEGQVSIRSSTVYRDIENEMTEAPGYLLENPPQLDKAKALIAEMKGELQPFVADAKYTAWDAGAILLREGLEAILVLSALLAYLKKTGNQNHRRWVWSGVWSGLLISGVMALVLTYVVTKASSGSTREMIEGFAGLGSVLLMLTVGSWLHGKANMQAWNQYIDRTMGSALRRGSLWSLFAVSCLAIAREGAETTIFYIGMAPSIAPSQMALGFGVTFVLLIALGYVIINFSVKLPIRLFFLTASALIYYLVFRFLGESIHSLQVASKLPAHSVTEVPSIDWLGIYPTWETVVPQIALLLYIAGQVFLSRIRTAKRLASAPSR</sequence>
<dbReference type="STRING" id="717606.PaecuDRAFT_2470"/>
<reference evidence="7 8" key="1">
    <citation type="submission" date="2010-07" db="EMBL/GenBank/DDBJ databases">
        <title>The draft genome of Paenibacillus curdlanolyticus YK9.</title>
        <authorList>
            <consortium name="US DOE Joint Genome Institute (JGI-PGF)"/>
            <person name="Lucas S."/>
            <person name="Copeland A."/>
            <person name="Lapidus A."/>
            <person name="Cheng J.-F."/>
            <person name="Bruce D."/>
            <person name="Goodwin L."/>
            <person name="Pitluck S."/>
            <person name="Land M.L."/>
            <person name="Hauser L."/>
            <person name="Chang Y.-J."/>
            <person name="Jeffries C."/>
            <person name="Anderson I.J."/>
            <person name="Johnson E."/>
            <person name="Loganathan U."/>
            <person name="Mulhopadhyay B."/>
            <person name="Kyrpides N."/>
            <person name="Woyke T.J."/>
        </authorList>
    </citation>
    <scope>NUCLEOTIDE SEQUENCE [LARGE SCALE GENOMIC DNA]</scope>
    <source>
        <strain evidence="7 8">YK9</strain>
    </source>
</reference>
<keyword evidence="4 6" id="KW-1133">Transmembrane helix</keyword>
<dbReference type="GO" id="GO:0033573">
    <property type="term" value="C:high-affinity iron permease complex"/>
    <property type="evidence" value="ECO:0007669"/>
    <property type="project" value="InterPro"/>
</dbReference>
<evidence type="ECO:0000256" key="3">
    <source>
        <dbReference type="ARBA" id="ARBA00022692"/>
    </source>
</evidence>
<dbReference type="EMBL" id="AEDD01000006">
    <property type="protein sequence ID" value="EFM10560.1"/>
    <property type="molecule type" value="Genomic_DNA"/>
</dbReference>
<evidence type="ECO:0000256" key="5">
    <source>
        <dbReference type="ARBA" id="ARBA00023136"/>
    </source>
</evidence>
<proteinExistence type="inferred from homology"/>
<dbReference type="PANTHER" id="PTHR31632">
    <property type="entry name" value="IRON TRANSPORTER FTH1"/>
    <property type="match status" value="1"/>
</dbReference>
<dbReference type="InterPro" id="IPR004923">
    <property type="entry name" value="FTR1/Fip1/EfeU"/>
</dbReference>
<gene>
    <name evidence="7" type="ORF">PaecuDRAFT_2470</name>
</gene>
<organism evidence="7 8">
    <name type="scientific">Paenibacillus curdlanolyticus YK9</name>
    <dbReference type="NCBI Taxonomy" id="717606"/>
    <lineage>
        <taxon>Bacteria</taxon>
        <taxon>Bacillati</taxon>
        <taxon>Bacillota</taxon>
        <taxon>Bacilli</taxon>
        <taxon>Bacillales</taxon>
        <taxon>Paenibacillaceae</taxon>
        <taxon>Paenibacillus</taxon>
    </lineage>
</organism>
<keyword evidence="8" id="KW-1185">Reference proteome</keyword>
<comment type="subcellular location">
    <subcellularLocation>
        <location evidence="1">Membrane</location>
        <topology evidence="1">Multi-pass membrane protein</topology>
    </subcellularLocation>
</comment>
<accession>E0I9Y3</accession>
<dbReference type="PANTHER" id="PTHR31632:SF2">
    <property type="entry name" value="PLASMA MEMBRANE IRON PERMEASE"/>
    <property type="match status" value="1"/>
</dbReference>
<evidence type="ECO:0000313" key="7">
    <source>
        <dbReference type="EMBL" id="EFM10560.1"/>
    </source>
</evidence>